<keyword evidence="1" id="KW-1133">Transmembrane helix</keyword>
<feature type="transmembrane region" description="Helical" evidence="1">
    <location>
        <begin position="151"/>
        <end position="168"/>
    </location>
</feature>
<accession>Q24PZ6</accession>
<evidence type="ECO:0000256" key="1">
    <source>
        <dbReference type="SAM" id="Phobius"/>
    </source>
</evidence>
<feature type="transmembrane region" description="Helical" evidence="1">
    <location>
        <begin position="37"/>
        <end position="58"/>
    </location>
</feature>
<dbReference type="Proteomes" id="UP000001946">
    <property type="component" value="Chromosome"/>
</dbReference>
<feature type="transmembrane region" description="Helical" evidence="1">
    <location>
        <begin position="110"/>
        <end position="131"/>
    </location>
</feature>
<reference evidence="2 3" key="1">
    <citation type="journal article" date="2006" name="J. Bacteriol.">
        <title>Complete genome sequence of the dehalorespiring bacterium Desulfitobacterium hafniense Y51 and comparison with Dehalococcoides ethenogenes 195.</title>
        <authorList>
            <person name="Nonaka H."/>
            <person name="Keresztes G."/>
            <person name="Shinoda Y."/>
            <person name="Ikenaga Y."/>
            <person name="Abe M."/>
            <person name="Naito K."/>
            <person name="Inatomi K."/>
            <person name="Furukawa K."/>
            <person name="Inui M."/>
            <person name="Yukawa H."/>
        </authorList>
    </citation>
    <scope>NUCLEOTIDE SEQUENCE [LARGE SCALE GENOMIC DNA]</scope>
    <source>
        <strain evidence="2 3">Y51</strain>
    </source>
</reference>
<dbReference type="STRING" id="138119.DSY4107"/>
<evidence type="ECO:0000313" key="2">
    <source>
        <dbReference type="EMBL" id="BAE85896.1"/>
    </source>
</evidence>
<dbReference type="eggNOG" id="ENOG5032ZDG">
    <property type="taxonomic scope" value="Bacteria"/>
</dbReference>
<name>Q24PZ6_DESHY</name>
<keyword evidence="1" id="KW-0472">Membrane</keyword>
<keyword evidence="1" id="KW-0812">Transmembrane</keyword>
<dbReference type="EMBL" id="AP008230">
    <property type="protein sequence ID" value="BAE85896.1"/>
    <property type="molecule type" value="Genomic_DNA"/>
</dbReference>
<evidence type="ECO:0000313" key="3">
    <source>
        <dbReference type="Proteomes" id="UP000001946"/>
    </source>
</evidence>
<proteinExistence type="predicted"/>
<feature type="transmembrane region" description="Helical" evidence="1">
    <location>
        <begin position="7"/>
        <end position="25"/>
    </location>
</feature>
<feature type="transmembrane region" description="Helical" evidence="1">
    <location>
        <begin position="78"/>
        <end position="98"/>
    </location>
</feature>
<dbReference type="HOGENOM" id="CLU_879206_0_0_9"/>
<organism evidence="2 3">
    <name type="scientific">Desulfitobacterium hafniense (strain Y51)</name>
    <dbReference type="NCBI Taxonomy" id="138119"/>
    <lineage>
        <taxon>Bacteria</taxon>
        <taxon>Bacillati</taxon>
        <taxon>Bacillota</taxon>
        <taxon>Clostridia</taxon>
        <taxon>Eubacteriales</taxon>
        <taxon>Desulfitobacteriaceae</taxon>
        <taxon>Desulfitobacterium</taxon>
    </lineage>
</organism>
<gene>
    <name evidence="2" type="ordered locus">DSY4107</name>
</gene>
<dbReference type="RefSeq" id="WP_011461582.1">
    <property type="nucleotide sequence ID" value="NC_007907.1"/>
</dbReference>
<dbReference type="KEGG" id="dsy:DSY4107"/>
<keyword evidence="3" id="KW-1185">Reference proteome</keyword>
<dbReference type="AlphaFoldDB" id="Q24PZ6"/>
<sequence>MRKIGVHVVYVAGLLLLVILSVKYLEEMRLIASREYYPLPSVVGSSVCSMLIGAYIALPRLLHTLKGTGRIQVDWLKLLIVGVPAFLVSISGVLSYSMGPSTLTTMAQWVFLKVSATGTVYMGIACGYTLLSCIAKAENSDAIPKREVKGAKILFLTLLGVCVLYFSLSNVIHPMKLIDVHADIVVRDDQSGYQLENGKDTVFFVQTEITYRFDFKNLPHRIMRGYSPDNSNIWVEPKETLANLVENDVFQQYSSRGFGGNGDTIELTLDYTIGSIDPEGKHQNIDPPSPEVLKKIKNSLYDAELVIQFSEGETKRYNLLDYKKN</sequence>
<protein>
    <submittedName>
        <fullName evidence="2">Uncharacterized protein</fullName>
    </submittedName>
</protein>